<comment type="caution">
    <text evidence="2">The sequence shown here is derived from an EMBL/GenBank/DDBJ whole genome shotgun (WGS) entry which is preliminary data.</text>
</comment>
<protein>
    <submittedName>
        <fullName evidence="2">Uncharacterized protein</fullName>
    </submittedName>
</protein>
<feature type="region of interest" description="Disordered" evidence="1">
    <location>
        <begin position="1"/>
        <end position="20"/>
    </location>
</feature>
<feature type="non-terminal residue" evidence="2">
    <location>
        <position position="65"/>
    </location>
</feature>
<dbReference type="EMBL" id="CAJPIN010023820">
    <property type="protein sequence ID" value="CAG2063034.1"/>
    <property type="molecule type" value="Genomic_DNA"/>
</dbReference>
<evidence type="ECO:0000313" key="2">
    <source>
        <dbReference type="EMBL" id="CAG2063034.1"/>
    </source>
</evidence>
<dbReference type="Proteomes" id="UP001153148">
    <property type="component" value="Unassembled WGS sequence"/>
</dbReference>
<accession>A0ABN7P590</accession>
<keyword evidence="3" id="KW-1185">Reference proteome</keyword>
<sequence length="65" mass="7234">MQSVPRYPCVPRANSGNTASEQLRNNNIMFDIDPAVWSSDLSSIAEGKGEVITRRVASKLKSRQR</sequence>
<name>A0ABN7P590_TIMPD</name>
<gene>
    <name evidence="2" type="ORF">TPAB3V08_LOCUS9982</name>
</gene>
<evidence type="ECO:0000256" key="1">
    <source>
        <dbReference type="SAM" id="MobiDB-lite"/>
    </source>
</evidence>
<proteinExistence type="predicted"/>
<reference evidence="2" key="1">
    <citation type="submission" date="2021-03" db="EMBL/GenBank/DDBJ databases">
        <authorList>
            <person name="Tran Van P."/>
        </authorList>
    </citation>
    <scope>NUCLEOTIDE SEQUENCE</scope>
</reference>
<evidence type="ECO:0000313" key="3">
    <source>
        <dbReference type="Proteomes" id="UP001153148"/>
    </source>
</evidence>
<organism evidence="2 3">
    <name type="scientific">Timema podura</name>
    <name type="common">Walking stick</name>
    <dbReference type="NCBI Taxonomy" id="61482"/>
    <lineage>
        <taxon>Eukaryota</taxon>
        <taxon>Metazoa</taxon>
        <taxon>Ecdysozoa</taxon>
        <taxon>Arthropoda</taxon>
        <taxon>Hexapoda</taxon>
        <taxon>Insecta</taxon>
        <taxon>Pterygota</taxon>
        <taxon>Neoptera</taxon>
        <taxon>Polyneoptera</taxon>
        <taxon>Phasmatodea</taxon>
        <taxon>Timematodea</taxon>
        <taxon>Timematoidea</taxon>
        <taxon>Timematidae</taxon>
        <taxon>Timema</taxon>
    </lineage>
</organism>